<evidence type="ECO:0000256" key="2">
    <source>
        <dbReference type="SAM" id="Phobius"/>
    </source>
</evidence>
<gene>
    <name evidence="3" type="ORF">LSTR_LSTR000020</name>
</gene>
<dbReference type="InParanoid" id="A0A482X6P3"/>
<name>A0A482X6P3_LAOST</name>
<feature type="compositionally biased region" description="Basic and acidic residues" evidence="1">
    <location>
        <begin position="186"/>
        <end position="196"/>
    </location>
</feature>
<keyword evidence="2" id="KW-1133">Transmembrane helix</keyword>
<organism evidence="3 4">
    <name type="scientific">Laodelphax striatellus</name>
    <name type="common">Small brown planthopper</name>
    <name type="synonym">Delphax striatella</name>
    <dbReference type="NCBI Taxonomy" id="195883"/>
    <lineage>
        <taxon>Eukaryota</taxon>
        <taxon>Metazoa</taxon>
        <taxon>Ecdysozoa</taxon>
        <taxon>Arthropoda</taxon>
        <taxon>Hexapoda</taxon>
        <taxon>Insecta</taxon>
        <taxon>Pterygota</taxon>
        <taxon>Neoptera</taxon>
        <taxon>Paraneoptera</taxon>
        <taxon>Hemiptera</taxon>
        <taxon>Auchenorrhyncha</taxon>
        <taxon>Fulgoroidea</taxon>
        <taxon>Delphacidae</taxon>
        <taxon>Criomorphinae</taxon>
        <taxon>Laodelphax</taxon>
    </lineage>
</organism>
<dbReference type="OrthoDB" id="8192535at2759"/>
<evidence type="ECO:0000256" key="1">
    <source>
        <dbReference type="SAM" id="MobiDB-lite"/>
    </source>
</evidence>
<proteinExistence type="predicted"/>
<evidence type="ECO:0000313" key="4">
    <source>
        <dbReference type="Proteomes" id="UP000291343"/>
    </source>
</evidence>
<reference evidence="3 4" key="1">
    <citation type="journal article" date="2017" name="Gigascience">
        <title>Genome sequence of the small brown planthopper, Laodelphax striatellus.</title>
        <authorList>
            <person name="Zhu J."/>
            <person name="Jiang F."/>
            <person name="Wang X."/>
            <person name="Yang P."/>
            <person name="Bao Y."/>
            <person name="Zhao W."/>
            <person name="Wang W."/>
            <person name="Lu H."/>
            <person name="Wang Q."/>
            <person name="Cui N."/>
            <person name="Li J."/>
            <person name="Chen X."/>
            <person name="Luo L."/>
            <person name="Yu J."/>
            <person name="Kang L."/>
            <person name="Cui F."/>
        </authorList>
    </citation>
    <scope>NUCLEOTIDE SEQUENCE [LARGE SCALE GENOMIC DNA]</scope>
    <source>
        <strain evidence="3">Lst14</strain>
    </source>
</reference>
<evidence type="ECO:0000313" key="3">
    <source>
        <dbReference type="EMBL" id="RZF41306.1"/>
    </source>
</evidence>
<dbReference type="AlphaFoldDB" id="A0A482X6P3"/>
<keyword evidence="2" id="KW-0472">Membrane</keyword>
<comment type="caution">
    <text evidence="3">The sequence shown here is derived from an EMBL/GenBank/DDBJ whole genome shotgun (WGS) entry which is preliminary data.</text>
</comment>
<keyword evidence="2" id="KW-0812">Transmembrane</keyword>
<feature type="transmembrane region" description="Helical" evidence="2">
    <location>
        <begin position="227"/>
        <end position="248"/>
    </location>
</feature>
<dbReference type="Proteomes" id="UP000291343">
    <property type="component" value="Unassembled WGS sequence"/>
</dbReference>
<feature type="region of interest" description="Disordered" evidence="1">
    <location>
        <begin position="161"/>
        <end position="213"/>
    </location>
</feature>
<dbReference type="EMBL" id="QKKF02016774">
    <property type="protein sequence ID" value="RZF41306.1"/>
    <property type="molecule type" value="Genomic_DNA"/>
</dbReference>
<protein>
    <submittedName>
        <fullName evidence="3">Uncharacterized protein</fullName>
    </submittedName>
</protein>
<accession>A0A482X6P3</accession>
<sequence length="262" mass="30335">MENRRKRDGRRKETEERWIRSEVEITVDIFGSEIRRMDKNQIEWSEIQFSDNQLYSVFQTMDAPIGTRSHFMRPSSHAHFALVSQEDTDITCHQHTLHTQICSPQISRSPRDEDCNIQTVDKYGPYTKQSSSCLALQKQLCRSCGTDGECNAGVDAITIVKLRQMKNRRPSPRKERGTKQPTKQSGGKEREKERRQLYPTDGDPTASDSDDEGGFNKWLRTGDGFQYLRFFVVLNSLAVFLTMGWPQISVIFQALHEFFTEE</sequence>
<keyword evidence="4" id="KW-1185">Reference proteome</keyword>